<keyword evidence="3" id="KW-1185">Reference proteome</keyword>
<name>A0A3B0CK81_9BACL</name>
<protein>
    <submittedName>
        <fullName evidence="2">Exo-alpha-sialidase</fullName>
    </submittedName>
</protein>
<dbReference type="RefSeq" id="WP_120746182.1">
    <property type="nucleotide sequence ID" value="NZ_RBAH01000003.1"/>
</dbReference>
<evidence type="ECO:0000313" key="3">
    <source>
        <dbReference type="Proteomes" id="UP000282311"/>
    </source>
</evidence>
<organism evidence="2 3">
    <name type="scientific">Paenibacillus ginsengarvi</name>
    <dbReference type="NCBI Taxonomy" id="400777"/>
    <lineage>
        <taxon>Bacteria</taxon>
        <taxon>Bacillati</taxon>
        <taxon>Bacillota</taxon>
        <taxon>Bacilli</taxon>
        <taxon>Bacillales</taxon>
        <taxon>Paenibacillaceae</taxon>
        <taxon>Paenibacillus</taxon>
    </lineage>
</organism>
<feature type="region of interest" description="Disordered" evidence="1">
    <location>
        <begin position="73"/>
        <end position="97"/>
    </location>
</feature>
<dbReference type="CDD" id="cd15482">
    <property type="entry name" value="Sialidase_non-viral"/>
    <property type="match status" value="1"/>
</dbReference>
<dbReference type="EMBL" id="RBAH01000003">
    <property type="protein sequence ID" value="RKN85813.1"/>
    <property type="molecule type" value="Genomic_DNA"/>
</dbReference>
<dbReference type="AlphaFoldDB" id="A0A3B0CK81"/>
<dbReference type="Proteomes" id="UP000282311">
    <property type="component" value="Unassembled WGS sequence"/>
</dbReference>
<evidence type="ECO:0000313" key="2">
    <source>
        <dbReference type="EMBL" id="RKN85813.1"/>
    </source>
</evidence>
<gene>
    <name evidence="2" type="ORF">D7M11_05620</name>
</gene>
<comment type="caution">
    <text evidence="2">The sequence shown here is derived from an EMBL/GenBank/DDBJ whole genome shotgun (WGS) entry which is preliminary data.</text>
</comment>
<proteinExistence type="predicted"/>
<dbReference type="InterPro" id="IPR036278">
    <property type="entry name" value="Sialidase_sf"/>
</dbReference>
<sequence length="365" mass="40218">MKTVNVYKEEGRYAGWPANYGIWSWGDEIVVGYTLGYHSKEGGFHARDKTRPFVTMQARSLDGGETWESVEMPLRSPGNKGLSAGEHAEPKEGEGGVSVDANEPAAVEHAIDFTHPDFALLCARADLLGGSRSWFYTSYDRCRSWEGPYVMPMMGQIGIAARTDYLVEGTNECLFFLTAPTVKGTETGSRVFCAKTEDGGQTFRFVSWIGPESGNGFSIMPASVRLPDSDILVATRERRTDDEGVSRNWIELYRSNDDGSTWTYVGRPVADTGRGGNPPTINRLADGRLCMIYAYRDAPYGMRAKLSSDDGLTWSDEIVLGSTAGSHDIGYPRTVLRNDGTLVTVYYYNDEMGGACYIAATLWKP</sequence>
<accession>A0A3B0CK81</accession>
<evidence type="ECO:0000256" key="1">
    <source>
        <dbReference type="SAM" id="MobiDB-lite"/>
    </source>
</evidence>
<dbReference type="OrthoDB" id="7294637at2"/>
<reference evidence="2 3" key="1">
    <citation type="journal article" date="2007" name="Int. J. Syst. Evol. Microbiol.">
        <title>Paenibacillus ginsengarvi sp. nov., isolated from soil from ginseng cultivation.</title>
        <authorList>
            <person name="Yoon M.H."/>
            <person name="Ten L.N."/>
            <person name="Im W.T."/>
        </authorList>
    </citation>
    <scope>NUCLEOTIDE SEQUENCE [LARGE SCALE GENOMIC DNA]</scope>
    <source>
        <strain evidence="2 3">KCTC 13059</strain>
    </source>
</reference>
<dbReference type="Gene3D" id="2.120.10.10">
    <property type="match status" value="1"/>
</dbReference>
<dbReference type="SUPFAM" id="SSF50939">
    <property type="entry name" value="Sialidases"/>
    <property type="match status" value="1"/>
</dbReference>